<comment type="caution">
    <text evidence="2">The sequence shown here is derived from an EMBL/GenBank/DDBJ whole genome shotgun (WGS) entry which is preliminary data.</text>
</comment>
<sequence>MYRSIFAACSGFASGRNAASMASANCFGVVLTRPSFFCLPYSYDRRYHTRPAQSHGAEPPVARVTALIPGRCVAAYSPFLLGQPYRKCREVPHPAARWPSAKSRYGKV</sequence>
<name>A0A1N7SEX4_9BURK</name>
<feature type="signal peptide" evidence="1">
    <location>
        <begin position="1"/>
        <end position="18"/>
    </location>
</feature>
<evidence type="ECO:0000313" key="2">
    <source>
        <dbReference type="EMBL" id="SIT45892.1"/>
    </source>
</evidence>
<keyword evidence="3" id="KW-1185">Reference proteome</keyword>
<proteinExistence type="predicted"/>
<dbReference type="EMBL" id="CYGY02000049">
    <property type="protein sequence ID" value="SIT45892.1"/>
    <property type="molecule type" value="Genomic_DNA"/>
</dbReference>
<dbReference type="Proteomes" id="UP000195569">
    <property type="component" value="Unassembled WGS sequence"/>
</dbReference>
<organism evidence="2 3">
    <name type="scientific">Paraburkholderia piptadeniae</name>
    <dbReference type="NCBI Taxonomy" id="1701573"/>
    <lineage>
        <taxon>Bacteria</taxon>
        <taxon>Pseudomonadati</taxon>
        <taxon>Pseudomonadota</taxon>
        <taxon>Betaproteobacteria</taxon>
        <taxon>Burkholderiales</taxon>
        <taxon>Burkholderiaceae</taxon>
        <taxon>Paraburkholderia</taxon>
    </lineage>
</organism>
<evidence type="ECO:0000256" key="1">
    <source>
        <dbReference type="SAM" id="SignalP"/>
    </source>
</evidence>
<reference evidence="2" key="1">
    <citation type="submission" date="2016-12" db="EMBL/GenBank/DDBJ databases">
        <authorList>
            <person name="Moulin L."/>
        </authorList>
    </citation>
    <scope>NUCLEOTIDE SEQUENCE [LARGE SCALE GENOMIC DNA]</scope>
    <source>
        <strain evidence="2">STM 7183</strain>
    </source>
</reference>
<accession>A0A1N7SEX4</accession>
<evidence type="ECO:0000313" key="3">
    <source>
        <dbReference type="Proteomes" id="UP000195569"/>
    </source>
</evidence>
<protein>
    <submittedName>
        <fullName evidence="2">Uncharacterized protein</fullName>
    </submittedName>
</protein>
<dbReference type="AlphaFoldDB" id="A0A1N7SEX4"/>
<keyword evidence="1" id="KW-0732">Signal</keyword>
<feature type="chain" id="PRO_5013383474" evidence="1">
    <location>
        <begin position="19"/>
        <end position="108"/>
    </location>
</feature>
<gene>
    <name evidence="2" type="ORF">BN2476_490037</name>
</gene>